<protein>
    <submittedName>
        <fullName evidence="1">Uncharacterized protein</fullName>
    </submittedName>
</protein>
<name>A0A0A9C704_ARUDO</name>
<dbReference type="EMBL" id="GBRH01228730">
    <property type="protein sequence ID" value="JAD69165.1"/>
    <property type="molecule type" value="Transcribed_RNA"/>
</dbReference>
<reference evidence="1" key="2">
    <citation type="journal article" date="2015" name="Data Brief">
        <title>Shoot transcriptome of the giant reed, Arundo donax.</title>
        <authorList>
            <person name="Barrero R.A."/>
            <person name="Guerrero F.D."/>
            <person name="Moolhuijzen P."/>
            <person name="Goolsby J.A."/>
            <person name="Tidwell J."/>
            <person name="Bellgard S.E."/>
            <person name="Bellgard M.I."/>
        </authorList>
    </citation>
    <scope>NUCLEOTIDE SEQUENCE</scope>
    <source>
        <tissue evidence="1">Shoot tissue taken approximately 20 cm above the soil surface</tissue>
    </source>
</reference>
<sequence>MCGTCQQPCAAPIEGLAGQHRWAAIGSSGHVLHRSDRPRDLWRW</sequence>
<evidence type="ECO:0000313" key="1">
    <source>
        <dbReference type="EMBL" id="JAD69165.1"/>
    </source>
</evidence>
<accession>A0A0A9C704</accession>
<organism evidence="1">
    <name type="scientific">Arundo donax</name>
    <name type="common">Giant reed</name>
    <name type="synonym">Donax arundinaceus</name>
    <dbReference type="NCBI Taxonomy" id="35708"/>
    <lineage>
        <taxon>Eukaryota</taxon>
        <taxon>Viridiplantae</taxon>
        <taxon>Streptophyta</taxon>
        <taxon>Embryophyta</taxon>
        <taxon>Tracheophyta</taxon>
        <taxon>Spermatophyta</taxon>
        <taxon>Magnoliopsida</taxon>
        <taxon>Liliopsida</taxon>
        <taxon>Poales</taxon>
        <taxon>Poaceae</taxon>
        <taxon>PACMAD clade</taxon>
        <taxon>Arundinoideae</taxon>
        <taxon>Arundineae</taxon>
        <taxon>Arundo</taxon>
    </lineage>
</organism>
<dbReference type="AlphaFoldDB" id="A0A0A9C704"/>
<proteinExistence type="predicted"/>
<reference evidence="1" key="1">
    <citation type="submission" date="2014-09" db="EMBL/GenBank/DDBJ databases">
        <authorList>
            <person name="Magalhaes I.L.F."/>
            <person name="Oliveira U."/>
            <person name="Santos F.R."/>
            <person name="Vidigal T.H.D.A."/>
            <person name="Brescovit A.D."/>
            <person name="Santos A.J."/>
        </authorList>
    </citation>
    <scope>NUCLEOTIDE SEQUENCE</scope>
    <source>
        <tissue evidence="1">Shoot tissue taken approximately 20 cm above the soil surface</tissue>
    </source>
</reference>